<proteinExistence type="predicted"/>
<dbReference type="KEGG" id="vne:CFK40_02120"/>
<dbReference type="RefSeq" id="WP_089530450.1">
    <property type="nucleotide sequence ID" value="NZ_CP022437.1"/>
</dbReference>
<organism evidence="1 2">
    <name type="scientific">Virgibacillus necropolis</name>
    <dbReference type="NCBI Taxonomy" id="163877"/>
    <lineage>
        <taxon>Bacteria</taxon>
        <taxon>Bacillati</taxon>
        <taxon>Bacillota</taxon>
        <taxon>Bacilli</taxon>
        <taxon>Bacillales</taxon>
        <taxon>Bacillaceae</taxon>
        <taxon>Virgibacillus</taxon>
    </lineage>
</organism>
<dbReference type="AlphaFoldDB" id="A0A221M8C6"/>
<dbReference type="EMBL" id="CP022437">
    <property type="protein sequence ID" value="ASN03880.1"/>
    <property type="molecule type" value="Genomic_DNA"/>
</dbReference>
<name>A0A221M8C6_9BACI</name>
<protein>
    <submittedName>
        <fullName evidence="1">Uncharacterized protein</fullName>
    </submittedName>
</protein>
<gene>
    <name evidence="1" type="ORF">CFK40_02120</name>
</gene>
<dbReference type="Proteomes" id="UP000204391">
    <property type="component" value="Chromosome"/>
</dbReference>
<accession>A0A221M8C6</accession>
<dbReference type="Pfam" id="PF25846">
    <property type="entry name" value="YmzB"/>
    <property type="match status" value="1"/>
</dbReference>
<evidence type="ECO:0000313" key="1">
    <source>
        <dbReference type="EMBL" id="ASN03880.1"/>
    </source>
</evidence>
<dbReference type="InterPro" id="IPR058926">
    <property type="entry name" value="YmzB-like"/>
</dbReference>
<evidence type="ECO:0000313" key="2">
    <source>
        <dbReference type="Proteomes" id="UP000204391"/>
    </source>
</evidence>
<sequence length="117" mass="13534">MEQDSISIEEFNESLSKWTGKNIKILKQEIEDNDETLMTLEKVSYIEHTETIDDYVAKYALHLNGTGKIENADNKLEQLPLPSYEIPLEDTTTYQFNGSHFTLKNERAAYMIELADK</sequence>
<keyword evidence="2" id="KW-1185">Reference proteome</keyword>
<reference evidence="1 2" key="1">
    <citation type="journal article" date="2003" name="Int. J. Syst. Evol. Microbiol.">
        <title>Virgibacillus carmonensis sp. nov., Virgibacillus necropolis sp. nov. and Virgibacillus picturae sp. nov., three novel species isolated from deteriorated mural paintings, transfer of the species of the genus salibacillus to Virgibacillus, as Virgibacillus marismortui comb. nov. and Virgibacillus salexigens comb. nov., and emended description of the genus Virgibacillus.</title>
        <authorList>
            <person name="Heyrman J."/>
            <person name="Logan N.A."/>
            <person name="Busse H.J."/>
            <person name="Balcaen A."/>
            <person name="Lebbe L."/>
            <person name="Rodriguez-Diaz M."/>
            <person name="Swings J."/>
            <person name="De Vos P."/>
        </authorList>
    </citation>
    <scope>NUCLEOTIDE SEQUENCE [LARGE SCALE GENOMIC DNA]</scope>
    <source>
        <strain evidence="1 2">LMG 19488</strain>
    </source>
</reference>
<dbReference type="OrthoDB" id="2705224at2"/>